<sequence>MEVGDEEESVDEEPAAPVVVKVVPAQVNEDRFRRMAFCSFVVDRYSLWSFHLPSLIGCCDRSTSKERNKKDKQRQPPSNMQRWTYQKPSLRPLETQKLIL</sequence>
<feature type="compositionally biased region" description="Polar residues" evidence="1">
    <location>
        <begin position="75"/>
        <end position="86"/>
    </location>
</feature>
<dbReference type="Proteomes" id="UP000887574">
    <property type="component" value="Unplaced"/>
</dbReference>
<evidence type="ECO:0000313" key="3">
    <source>
        <dbReference type="WBParaSite" id="jg13191"/>
    </source>
</evidence>
<organism evidence="2 3">
    <name type="scientific">Ditylenchus dipsaci</name>
    <dbReference type="NCBI Taxonomy" id="166011"/>
    <lineage>
        <taxon>Eukaryota</taxon>
        <taxon>Metazoa</taxon>
        <taxon>Ecdysozoa</taxon>
        <taxon>Nematoda</taxon>
        <taxon>Chromadorea</taxon>
        <taxon>Rhabditida</taxon>
        <taxon>Tylenchina</taxon>
        <taxon>Tylenchomorpha</taxon>
        <taxon>Sphaerularioidea</taxon>
        <taxon>Anguinidae</taxon>
        <taxon>Anguininae</taxon>
        <taxon>Ditylenchus</taxon>
    </lineage>
</organism>
<name>A0A915CXF6_9BILA</name>
<evidence type="ECO:0000313" key="2">
    <source>
        <dbReference type="Proteomes" id="UP000887574"/>
    </source>
</evidence>
<accession>A0A915CXF6</accession>
<proteinExistence type="predicted"/>
<feature type="region of interest" description="Disordered" evidence="1">
    <location>
        <begin position="61"/>
        <end position="86"/>
    </location>
</feature>
<dbReference type="AlphaFoldDB" id="A0A915CXF6"/>
<reference evidence="3" key="1">
    <citation type="submission" date="2022-11" db="UniProtKB">
        <authorList>
            <consortium name="WormBaseParasite"/>
        </authorList>
    </citation>
    <scope>IDENTIFICATION</scope>
</reference>
<keyword evidence="2" id="KW-1185">Reference proteome</keyword>
<protein>
    <submittedName>
        <fullName evidence="3">Uncharacterized protein</fullName>
    </submittedName>
</protein>
<evidence type="ECO:0000256" key="1">
    <source>
        <dbReference type="SAM" id="MobiDB-lite"/>
    </source>
</evidence>
<dbReference type="WBParaSite" id="jg13191">
    <property type="protein sequence ID" value="jg13191"/>
    <property type="gene ID" value="jg13191"/>
</dbReference>